<keyword evidence="2" id="KW-1185">Reference proteome</keyword>
<name>A0ACC6PJR4_9BACL</name>
<gene>
    <name evidence="1" type="ORF">WKI47_24625</name>
</gene>
<evidence type="ECO:0000313" key="2">
    <source>
        <dbReference type="Proteomes" id="UP001380953"/>
    </source>
</evidence>
<reference evidence="1" key="1">
    <citation type="submission" date="2024-03" db="EMBL/GenBank/DDBJ databases">
        <title>Whole genome sequecning of epiphytes from Marcgravia umbellata leaves.</title>
        <authorList>
            <person name="Kumar G."/>
            <person name="Savka M.A."/>
        </authorList>
    </citation>
    <scope>NUCLEOTIDE SEQUENCE</scope>
    <source>
        <strain evidence="1">RIT_BL5</strain>
    </source>
</reference>
<dbReference type="EMBL" id="JBBKAR010000061">
    <property type="protein sequence ID" value="MEJ8307107.1"/>
    <property type="molecule type" value="Genomic_DNA"/>
</dbReference>
<protein>
    <submittedName>
        <fullName evidence="1">Sigma-70 family RNA polymerase sigma factor</fullName>
    </submittedName>
</protein>
<organism evidence="1 2">
    <name type="scientific">Saccharibacillus sacchari</name>
    <dbReference type="NCBI Taxonomy" id="456493"/>
    <lineage>
        <taxon>Bacteria</taxon>
        <taxon>Bacillati</taxon>
        <taxon>Bacillota</taxon>
        <taxon>Bacilli</taxon>
        <taxon>Bacillales</taxon>
        <taxon>Paenibacillaceae</taxon>
        <taxon>Saccharibacillus</taxon>
    </lineage>
</organism>
<dbReference type="Proteomes" id="UP001380953">
    <property type="component" value="Unassembled WGS sequence"/>
</dbReference>
<proteinExistence type="predicted"/>
<sequence length="708" mass="79678">MNSATVDPLIQAAMNGDASAFAELIVAERPQLLRVAGYYVRSSADAEDAVQEAIYRAYIALPKLREPQYFRTWLTRIVINASLNVLERSKRTVPASSTAEQLVASSEDTDRRMDLLQAIDGLPLKYRRVILMKYMQDLRLTDIAALLGQPLGTIKTYQNKGLKLLRNHYQEEIADRRLARKPAESVSWRESEMEMTKLLHDLRDHARTLVERDFAAADTVMEPFIEDVFQENGVTRELLFIWTKPGTEIGVSVTLSPEGDLLEYAVDPELYAGLDLDQRLSEQELLAIGERFVRDHRPDAAEIFATMQQEDRGERLFFTHSQYASGIPLPRSGYWIDLHRSGFVTAFKYFGEQPEPTLPPYLLTPEHIMERLAQTVEMKLHLTRLHESVYAQGDGRLHLVYVPEPYLTGYSAFRSITDSPLDALGNEIDGAHVPDTIPIAGLLKSIEPVVSAQSLLELLGYQEEEYAIAREESSESEKRIVYTKKKTFPNSSTGDSQGPHTLESYMEARNEGTLKLRVDQKSGKLTGAMNRFTEQGPYFLDNRACLDIALCLIATTAPDLVPYLLLQAGEDTFNTVFADQHQNDDSTVVQERPSHAIFDFPIAKDGVSGFLHHISIGVNRTTGQINHYMNADLSAEELQQLSVIPGFSPDEAKQRLLQAIRPQRVWNIEYPNGSQPGQYVPHYKLALPDSGRHIRMIEAASGAILTDQ</sequence>
<comment type="caution">
    <text evidence="1">The sequence shown here is derived from an EMBL/GenBank/DDBJ whole genome shotgun (WGS) entry which is preliminary data.</text>
</comment>
<accession>A0ACC6PJR4</accession>
<evidence type="ECO:0000313" key="1">
    <source>
        <dbReference type="EMBL" id="MEJ8307107.1"/>
    </source>
</evidence>